<dbReference type="EMBL" id="SJPU01000003">
    <property type="protein sequence ID" value="TWU10926.1"/>
    <property type="molecule type" value="Genomic_DNA"/>
</dbReference>
<sequence>MLLRISLRIIFGSVIKIKGATSIFVKKANRISSSDVARACPLHAKVRAAILH</sequence>
<reference evidence="1 2" key="1">
    <citation type="journal article" date="2020" name="Antonie Van Leeuwenhoek">
        <title>Rhodopirellula heiligendammensis sp. nov., Rhodopirellula pilleata sp. nov., and Rhodopirellula solitaria sp. nov. isolated from natural or artificial marine surfaces in Northern Germany and California, USA, and emended description of the genus Rhodopirellula.</title>
        <authorList>
            <person name="Kallscheuer N."/>
            <person name="Wiegand S."/>
            <person name="Jogler M."/>
            <person name="Boedeker C."/>
            <person name="Peeters S.H."/>
            <person name="Rast P."/>
            <person name="Heuer A."/>
            <person name="Jetten M.S.M."/>
            <person name="Rohde M."/>
            <person name="Jogler C."/>
        </authorList>
    </citation>
    <scope>NUCLEOTIDE SEQUENCE [LARGE SCALE GENOMIC DNA]</scope>
    <source>
        <strain evidence="1 2">Poly21</strain>
    </source>
</reference>
<evidence type="ECO:0000313" key="2">
    <source>
        <dbReference type="Proteomes" id="UP000319908"/>
    </source>
</evidence>
<dbReference type="Proteomes" id="UP000319908">
    <property type="component" value="Unassembled WGS sequence"/>
</dbReference>
<proteinExistence type="predicted"/>
<dbReference type="AlphaFoldDB" id="A0A5C6BHX8"/>
<comment type="caution">
    <text evidence="1">The sequence shown here is derived from an EMBL/GenBank/DDBJ whole genome shotgun (WGS) entry which is preliminary data.</text>
</comment>
<accession>A0A5C6BHX8</accession>
<gene>
    <name evidence="1" type="ORF">Poly21_48320</name>
</gene>
<organism evidence="1 2">
    <name type="scientific">Allorhodopirellula heiligendammensis</name>
    <dbReference type="NCBI Taxonomy" id="2714739"/>
    <lineage>
        <taxon>Bacteria</taxon>
        <taxon>Pseudomonadati</taxon>
        <taxon>Planctomycetota</taxon>
        <taxon>Planctomycetia</taxon>
        <taxon>Pirellulales</taxon>
        <taxon>Pirellulaceae</taxon>
        <taxon>Allorhodopirellula</taxon>
    </lineage>
</organism>
<keyword evidence="2" id="KW-1185">Reference proteome</keyword>
<protein>
    <submittedName>
        <fullName evidence="1">Uncharacterized protein</fullName>
    </submittedName>
</protein>
<name>A0A5C6BHX8_9BACT</name>
<evidence type="ECO:0000313" key="1">
    <source>
        <dbReference type="EMBL" id="TWU10926.1"/>
    </source>
</evidence>